<dbReference type="AlphaFoldDB" id="A0A7W8P7B2"/>
<evidence type="ECO:0000313" key="1">
    <source>
        <dbReference type="EMBL" id="MBB5404985.1"/>
    </source>
</evidence>
<dbReference type="EMBL" id="JACHDE010000025">
    <property type="protein sequence ID" value="MBB5404985.1"/>
    <property type="molecule type" value="Genomic_DNA"/>
</dbReference>
<evidence type="ECO:0000313" key="4">
    <source>
        <dbReference type="Proteomes" id="UP000821598"/>
    </source>
</evidence>
<comment type="caution">
    <text evidence="1">The sequence shown here is derived from an EMBL/GenBank/DDBJ whole genome shotgun (WGS) entry which is preliminary data.</text>
</comment>
<gene>
    <name evidence="2" type="ORF">FSB64_39265</name>
    <name evidence="1" type="ORF">HDG41_007081</name>
</gene>
<dbReference type="EMBL" id="VOMC01000098">
    <property type="protein sequence ID" value="NVI09559.1"/>
    <property type="molecule type" value="Genomic_DNA"/>
</dbReference>
<reference evidence="1 3" key="2">
    <citation type="submission" date="2020-08" db="EMBL/GenBank/DDBJ databases">
        <title>Genomic Encyclopedia of Type Strains, Phase IV (KMG-V): Genome sequencing to study the core and pangenomes of soil and plant-associated prokaryotes.</title>
        <authorList>
            <person name="Whitman W."/>
        </authorList>
    </citation>
    <scope>NUCLEOTIDE SEQUENCE [LARGE SCALE GENOMIC DNA]</scope>
    <source>
        <strain evidence="1 3">JPY162</strain>
    </source>
</reference>
<dbReference type="Proteomes" id="UP000592820">
    <property type="component" value="Unassembled WGS sequence"/>
</dbReference>
<dbReference type="RefSeq" id="WP_176125311.1">
    <property type="nucleotide sequence ID" value="NZ_JACHDE010000025.1"/>
</dbReference>
<keyword evidence="4" id="KW-1185">Reference proteome</keyword>
<sequence>MSNLTLADLSRCDDLDHAVAQSVRGGYSREYPPSCYKPPVCSPPHYEPPHYNPCPPVHFGCGPVYTPICHPEPGKIVPL</sequence>
<evidence type="ECO:0000313" key="2">
    <source>
        <dbReference type="EMBL" id="NVI09559.1"/>
    </source>
</evidence>
<name>A0A7W8P7B2_9BURK</name>
<proteinExistence type="predicted"/>
<evidence type="ECO:0000313" key="3">
    <source>
        <dbReference type="Proteomes" id="UP000592820"/>
    </source>
</evidence>
<dbReference type="Proteomes" id="UP000821598">
    <property type="component" value="Unassembled WGS sequence"/>
</dbReference>
<reference evidence="2 4" key="1">
    <citation type="submission" date="2019-08" db="EMBL/GenBank/DDBJ databases">
        <title>Paraburkholderia simonii sp. nov. and P. youngii sp. nov. Brazilian and Mexican Mimosa-associated rhizobia.</title>
        <authorList>
            <person name="Mavima L."/>
            <person name="Beukes C.W."/>
            <person name="Palmer M."/>
            <person name="De Meyer S.E."/>
            <person name="James E.K."/>
            <person name="Maluk M."/>
            <person name="Avontuur J.R."/>
            <person name="Chan W.Y."/>
            <person name="Venter S.N."/>
            <person name="Steenkamp E.T."/>
        </authorList>
    </citation>
    <scope>NUCLEOTIDE SEQUENCE [LARGE SCALE GENOMIC DNA]</scope>
    <source>
        <strain evidence="2 4">JPY454</strain>
    </source>
</reference>
<accession>A0A7W8P7B2</accession>
<organism evidence="1 3">
    <name type="scientific">Paraburkholderia youngii</name>
    <dbReference type="NCBI Taxonomy" id="2782701"/>
    <lineage>
        <taxon>Bacteria</taxon>
        <taxon>Pseudomonadati</taxon>
        <taxon>Pseudomonadota</taxon>
        <taxon>Betaproteobacteria</taxon>
        <taxon>Burkholderiales</taxon>
        <taxon>Burkholderiaceae</taxon>
        <taxon>Paraburkholderia</taxon>
    </lineage>
</organism>
<protein>
    <submittedName>
        <fullName evidence="1">Uncharacterized protein</fullName>
    </submittedName>
</protein>